<accession>A0A1I7ZHG6</accession>
<feature type="domain" description="C2H2-type" evidence="2">
    <location>
        <begin position="223"/>
        <end position="248"/>
    </location>
</feature>
<evidence type="ECO:0000256" key="1">
    <source>
        <dbReference type="SAM" id="MobiDB-lite"/>
    </source>
</evidence>
<name>A0A1I7ZHG6_9BILA</name>
<feature type="domain" description="C2H2-type" evidence="2">
    <location>
        <begin position="193"/>
        <end position="218"/>
    </location>
</feature>
<keyword evidence="3" id="KW-1185">Reference proteome</keyword>
<dbReference type="SMART" id="SM00355">
    <property type="entry name" value="ZnF_C2H2"/>
    <property type="match status" value="2"/>
</dbReference>
<dbReference type="WBParaSite" id="L893_g26245.t1">
    <property type="protein sequence ID" value="L893_g26245.t1"/>
    <property type="gene ID" value="L893_g26245"/>
</dbReference>
<organism evidence="3 4">
    <name type="scientific">Steinernema glaseri</name>
    <dbReference type="NCBI Taxonomy" id="37863"/>
    <lineage>
        <taxon>Eukaryota</taxon>
        <taxon>Metazoa</taxon>
        <taxon>Ecdysozoa</taxon>
        <taxon>Nematoda</taxon>
        <taxon>Chromadorea</taxon>
        <taxon>Rhabditida</taxon>
        <taxon>Tylenchina</taxon>
        <taxon>Panagrolaimomorpha</taxon>
        <taxon>Strongyloidoidea</taxon>
        <taxon>Steinernematidae</taxon>
        <taxon>Steinernema</taxon>
    </lineage>
</organism>
<feature type="compositionally biased region" description="Basic and acidic residues" evidence="1">
    <location>
        <begin position="83"/>
        <end position="95"/>
    </location>
</feature>
<evidence type="ECO:0000259" key="2">
    <source>
        <dbReference type="SMART" id="SM00355"/>
    </source>
</evidence>
<feature type="region of interest" description="Disordered" evidence="1">
    <location>
        <begin position="69"/>
        <end position="95"/>
    </location>
</feature>
<proteinExistence type="predicted"/>
<dbReference type="Proteomes" id="UP000095287">
    <property type="component" value="Unplaced"/>
</dbReference>
<evidence type="ECO:0000313" key="4">
    <source>
        <dbReference type="WBParaSite" id="L893_g26245.t1"/>
    </source>
</evidence>
<dbReference type="InterPro" id="IPR013087">
    <property type="entry name" value="Znf_C2H2_type"/>
</dbReference>
<reference evidence="4" key="1">
    <citation type="submission" date="2016-11" db="UniProtKB">
        <authorList>
            <consortium name="WormBaseParasite"/>
        </authorList>
    </citation>
    <scope>IDENTIFICATION</scope>
</reference>
<evidence type="ECO:0000313" key="3">
    <source>
        <dbReference type="Proteomes" id="UP000095287"/>
    </source>
</evidence>
<dbReference type="AlphaFoldDB" id="A0A1I7ZHG6"/>
<protein>
    <submittedName>
        <fullName evidence="4">C2H2-type domain-containing protein</fullName>
    </submittedName>
</protein>
<sequence length="363" mass="42052">MVCAAAPSGSGHRTEAEALVYNFVKRKKPSLLVEMFGKQRCRELEKQDHLYNENSLLSMMKAVSKRLPTIEGAGSSKKQKKIGKTEQKDNSADIKVKKKDKESATICKSSHDYGAATTGSVKEKITPELAVFNYFYERQQEQALTLLFDEKKREALGKKVETMGIWMPTVRRMYAHYRYLQMKDQNRLTLEIWNCELCKKDLKSSGRALELMRHIGIHEDIPCPCIVEGCDATLRRPDTLGIHLKDKHVLPVTSMNSEQYYALKEVEKQFRKRAEPFLSKYFPPEAFICFNDRKNRGVARDLEDPKCRKCGQIRKHSTKVGDLNEAQLFQYKKIKLNFGEIMRKEVPNYFPYKNELPEEEFVC</sequence>